<reference evidence="3 4" key="1">
    <citation type="journal article" date="2016" name="Nat. Commun.">
        <title>Thousands of microbial genomes shed light on interconnected biogeochemical processes in an aquifer system.</title>
        <authorList>
            <person name="Anantharaman K."/>
            <person name="Brown C.T."/>
            <person name="Hug L.A."/>
            <person name="Sharon I."/>
            <person name="Castelle C.J."/>
            <person name="Probst A.J."/>
            <person name="Thomas B.C."/>
            <person name="Singh A."/>
            <person name="Wilkins M.J."/>
            <person name="Karaoz U."/>
            <person name="Brodie E.L."/>
            <person name="Williams K.H."/>
            <person name="Hubbard S.S."/>
            <person name="Banfield J.F."/>
        </authorList>
    </citation>
    <scope>NUCLEOTIDE SEQUENCE [LARGE SCALE GENOMIC DNA]</scope>
</reference>
<feature type="chain" id="PRO_5009525854" description="Sporulation stage II protein D amidase enhancer LytB N-terminal domain-containing protein" evidence="1">
    <location>
        <begin position="24"/>
        <end position="329"/>
    </location>
</feature>
<dbReference type="GO" id="GO:0030435">
    <property type="term" value="P:sporulation resulting in formation of a cellular spore"/>
    <property type="evidence" value="ECO:0007669"/>
    <property type="project" value="InterPro"/>
</dbReference>
<gene>
    <name evidence="3" type="ORF">A3J93_04930</name>
</gene>
<dbReference type="InterPro" id="IPR013486">
    <property type="entry name" value="SpoIID/LytB"/>
</dbReference>
<accession>A0A1F6NWR3</accession>
<evidence type="ECO:0000256" key="1">
    <source>
        <dbReference type="SAM" id="SignalP"/>
    </source>
</evidence>
<dbReference type="EMBL" id="MFQZ01000003">
    <property type="protein sequence ID" value="OGH88367.1"/>
    <property type="molecule type" value="Genomic_DNA"/>
</dbReference>
<dbReference type="STRING" id="1798704.A3J93_04930"/>
<sequence>MKKIYPILLLLAFSLILTKTAWAEQVVVAEIDPFTGYSTALSPEPNIRVGLFKSALPVQFVSDYTHQIYLGEVLVGVLMPGATTTLSYKKGAYFIKTAEIDLDTTDPIRLVPLDPAGYFTILEYKRTLAYKGKTNFNAYRGTLEYIYSPKSKMPWVVNELPLEQYVAGIGETGNNDPIEYIKALLVAARSYGFINIDRSVPVSKSFFDVYATTVDQLYLGYNSEMSMPKVAQAATDTYGQMVTYNGRTVTAPYFANSNGITKTSKQVWGGIDKPWLQPVVAIYDKGKKKYGHGVGMSCYDARARAKRDGWDYLQILQYYYTGVAVEKVY</sequence>
<protein>
    <recommendedName>
        <fullName evidence="2">Sporulation stage II protein D amidase enhancer LytB N-terminal domain-containing protein</fullName>
    </recommendedName>
</protein>
<dbReference type="Proteomes" id="UP000177907">
    <property type="component" value="Unassembled WGS sequence"/>
</dbReference>
<name>A0A1F6NWR3_9BACT</name>
<evidence type="ECO:0000313" key="3">
    <source>
        <dbReference type="EMBL" id="OGH88367.1"/>
    </source>
</evidence>
<evidence type="ECO:0000259" key="2">
    <source>
        <dbReference type="Pfam" id="PF08486"/>
    </source>
</evidence>
<dbReference type="InterPro" id="IPR013693">
    <property type="entry name" value="SpoIID/LytB_N"/>
</dbReference>
<dbReference type="AlphaFoldDB" id="A0A1F6NWR3"/>
<feature type="signal peptide" evidence="1">
    <location>
        <begin position="1"/>
        <end position="23"/>
    </location>
</feature>
<keyword evidence="1" id="KW-0732">Signal</keyword>
<feature type="domain" description="Sporulation stage II protein D amidase enhancer LytB N-terminal" evidence="2">
    <location>
        <begin position="155"/>
        <end position="244"/>
    </location>
</feature>
<dbReference type="Pfam" id="PF08486">
    <property type="entry name" value="SpoIID"/>
    <property type="match status" value="1"/>
</dbReference>
<evidence type="ECO:0000313" key="4">
    <source>
        <dbReference type="Proteomes" id="UP000177907"/>
    </source>
</evidence>
<organism evidence="3 4">
    <name type="scientific">Candidatus Magasanikbacteria bacterium RIFOXYC2_FULL_42_28</name>
    <dbReference type="NCBI Taxonomy" id="1798704"/>
    <lineage>
        <taxon>Bacteria</taxon>
        <taxon>Candidatus Magasanikiibacteriota</taxon>
    </lineage>
</organism>
<dbReference type="NCBIfam" id="TIGR02669">
    <property type="entry name" value="SpoIID_LytB"/>
    <property type="match status" value="1"/>
</dbReference>
<comment type="caution">
    <text evidence="3">The sequence shown here is derived from an EMBL/GenBank/DDBJ whole genome shotgun (WGS) entry which is preliminary data.</text>
</comment>
<proteinExistence type="predicted"/>